<name>A0A061BDS3_RHOTO</name>
<dbReference type="AlphaFoldDB" id="A0A061BDS3"/>
<reference evidence="1" key="1">
    <citation type="journal article" date="2014" name="Genome Announc.">
        <title>Draft genome sequence of Rhodosporidium toruloides CECT1137, an oleaginous yeast of biotechnological interest.</title>
        <authorList>
            <person name="Morin N."/>
            <person name="Calcas X."/>
            <person name="Devillers H."/>
            <person name="Durrens P."/>
            <person name="Sherman D.J."/>
            <person name="Nicaud J.-M."/>
            <person name="Neuveglise C."/>
        </authorList>
    </citation>
    <scope>NUCLEOTIDE SEQUENCE</scope>
    <source>
        <strain evidence="1">CECT1137</strain>
    </source>
</reference>
<sequence length="440" mass="49163">MSSGNRFYALSLEKQAEICERFEEGEVFEGALEWLNAVRDLLKLYEYNSSCNLQVKTTMYAQVKKLIPDSLKLLMSDKRGNNFTGESLSTALAHVKWLLKYGIEEKEWFGAGIKYTDVFQNLVVCSRSKQQTIFVAHLKLKSEEVVFEPIPFAADEAKTLVLYTAQASLNKKSCEPTLKTATVSLLERKRNIEALVHAAGGGSKQKLKIVLISSATKPDLIDFDLEDFDNKARDIINVPVVERYIKVLGREKEFEDYTGERGLVNTLKKFYRSLKMYRPYTPAEDSDDDVLVAQKKPTLQLVYPSVFANALSLAHLGKLLNLVRESVGYTGDDDEEGGFLLVGFAAKEPKEPELLLNTSALDQFGVVDFGELIKIFEIAEEEEEIVLGKEQLVKGGIDASRAEWLSLLIKAVGEPTKDIVRGHHIALTKGGKLAGKILRA</sequence>
<dbReference type="EMBL" id="LK052951">
    <property type="protein sequence ID" value="CDR48076.1"/>
    <property type="molecule type" value="Genomic_DNA"/>
</dbReference>
<organism evidence="1">
    <name type="scientific">Rhodotorula toruloides</name>
    <name type="common">Yeast</name>
    <name type="synonym">Rhodosporidium toruloides</name>
    <dbReference type="NCBI Taxonomy" id="5286"/>
    <lineage>
        <taxon>Eukaryota</taxon>
        <taxon>Fungi</taxon>
        <taxon>Dikarya</taxon>
        <taxon>Basidiomycota</taxon>
        <taxon>Pucciniomycotina</taxon>
        <taxon>Microbotryomycetes</taxon>
        <taxon>Sporidiobolales</taxon>
        <taxon>Sporidiobolaceae</taxon>
        <taxon>Rhodotorula</taxon>
    </lineage>
</organism>
<proteinExistence type="predicted"/>
<evidence type="ECO:0000313" key="1">
    <source>
        <dbReference type="EMBL" id="CDR48076.1"/>
    </source>
</evidence>
<accession>A0A061BDS3</accession>
<gene>
    <name evidence="1" type="ORF">RHTO0S_16e00738g</name>
</gene>
<protein>
    <submittedName>
        <fullName evidence="1">RHTO0S16e00738g1_1</fullName>
    </submittedName>
</protein>